<organism evidence="2 3">
    <name type="scientific">Corynebacterium frankenforstense DSM 45800</name>
    <dbReference type="NCBI Taxonomy" id="1437875"/>
    <lineage>
        <taxon>Bacteria</taxon>
        <taxon>Bacillati</taxon>
        <taxon>Actinomycetota</taxon>
        <taxon>Actinomycetes</taxon>
        <taxon>Mycobacteriales</taxon>
        <taxon>Corynebacteriaceae</taxon>
        <taxon>Corynebacterium</taxon>
    </lineage>
</organism>
<keyword evidence="1" id="KW-0472">Membrane</keyword>
<gene>
    <name evidence="2" type="ORF">CFRA_03340</name>
</gene>
<name>A0A1L7CRL6_9CORY</name>
<keyword evidence="1" id="KW-1133">Transmembrane helix</keyword>
<sequence>MATRKEAKRRSLLQFLVLIVAVVIVLVGVYLGQRWWNSRPGPEPQDVTVTATVGDTETEVSPYAVCELDQDDCPEGEIARVPVPADGEVRLEIPKAIHDHNWQLLQIYDDPAANEERSFGAYDEESVTVQGSVDPVEEGDDAPRPKLTVLEIHSVMIGTDDSGEETPKATVWSLDTTAE</sequence>
<dbReference type="InterPro" id="IPR024495">
    <property type="entry name" value="DUF2771"/>
</dbReference>
<protein>
    <recommendedName>
        <fullName evidence="4">DUF2771 domain-containing protein</fullName>
    </recommendedName>
</protein>
<evidence type="ECO:0000256" key="1">
    <source>
        <dbReference type="SAM" id="Phobius"/>
    </source>
</evidence>
<keyword evidence="1" id="KW-0812">Transmembrane</keyword>
<dbReference type="RefSeq" id="WP_075663444.1">
    <property type="nucleotide sequence ID" value="NZ_CP009247.1"/>
</dbReference>
<evidence type="ECO:0000313" key="2">
    <source>
        <dbReference type="EMBL" id="APT88468.1"/>
    </source>
</evidence>
<dbReference type="Proteomes" id="UP000185434">
    <property type="component" value="Chromosome"/>
</dbReference>
<dbReference type="AlphaFoldDB" id="A0A1L7CRL6"/>
<proteinExistence type="predicted"/>
<accession>A0A1L7CRL6</accession>
<dbReference type="EMBL" id="CP009247">
    <property type="protein sequence ID" value="APT88468.1"/>
    <property type="molecule type" value="Genomic_DNA"/>
</dbReference>
<evidence type="ECO:0000313" key="3">
    <source>
        <dbReference type="Proteomes" id="UP000185434"/>
    </source>
</evidence>
<keyword evidence="3" id="KW-1185">Reference proteome</keyword>
<dbReference type="Pfam" id="PF10969">
    <property type="entry name" value="DUF2771"/>
    <property type="match status" value="1"/>
</dbReference>
<evidence type="ECO:0008006" key="4">
    <source>
        <dbReference type="Google" id="ProtNLM"/>
    </source>
</evidence>
<reference evidence="2 3" key="1">
    <citation type="submission" date="2014-08" db="EMBL/GenBank/DDBJ databases">
        <title>Complete genome sequence of Corynebacterium frankenforstense ST18(T) (=DSM 45800(T)), isolated from raw cow milk.</title>
        <authorList>
            <person name="Ruckert C."/>
            <person name="Albersmeier A."/>
            <person name="Winkler A."/>
            <person name="Lipski A."/>
            <person name="Kalinowski J."/>
        </authorList>
    </citation>
    <scope>NUCLEOTIDE SEQUENCE [LARGE SCALE GENOMIC DNA]</scope>
    <source>
        <strain evidence="2 3">ST18</strain>
    </source>
</reference>
<dbReference type="KEGG" id="cfk:CFRA_03340"/>
<dbReference type="OrthoDB" id="4424536at2"/>
<feature type="transmembrane region" description="Helical" evidence="1">
    <location>
        <begin position="12"/>
        <end position="32"/>
    </location>
</feature>